<organism evidence="1 2">
    <name type="scientific">Prevotella veroralis F0319</name>
    <dbReference type="NCBI Taxonomy" id="649761"/>
    <lineage>
        <taxon>Bacteria</taxon>
        <taxon>Pseudomonadati</taxon>
        <taxon>Bacteroidota</taxon>
        <taxon>Bacteroidia</taxon>
        <taxon>Bacteroidales</taxon>
        <taxon>Prevotellaceae</taxon>
        <taxon>Prevotella</taxon>
    </lineage>
</organism>
<accession>C9ML53</accession>
<evidence type="ECO:0000313" key="2">
    <source>
        <dbReference type="Proteomes" id="UP000003327"/>
    </source>
</evidence>
<dbReference type="EMBL" id="ACVA01000011">
    <property type="protein sequence ID" value="EEX19783.1"/>
    <property type="molecule type" value="Genomic_DNA"/>
</dbReference>
<comment type="caution">
    <text evidence="1">The sequence shown here is derived from an EMBL/GenBank/DDBJ whole genome shotgun (WGS) entry which is preliminary data.</text>
</comment>
<dbReference type="Proteomes" id="UP000003327">
    <property type="component" value="Unassembled WGS sequence"/>
</dbReference>
<evidence type="ECO:0000313" key="1">
    <source>
        <dbReference type="EMBL" id="EEX19783.1"/>
    </source>
</evidence>
<name>C9ML53_9BACT</name>
<dbReference type="HOGENOM" id="CLU_1546254_0_0_10"/>
<gene>
    <name evidence="1" type="ORF">HMPREF0973_00328</name>
</gene>
<protein>
    <submittedName>
        <fullName evidence="1">Uncharacterized protein</fullName>
    </submittedName>
</protein>
<sequence>MMKKVTYFLIITMKIDSLCSVLKLLILGVILNYISGCTNLLDTPSPSYIKAYTHTEDLYIRKDDFLKIAKSKKVESYQDICSLLDSNRYNFSYLYIPPRIPISIPAGLKEKEVLFYVTLVDCLPDLLIKHKVLIYNSKSNKKVRYYYKVNHGEIYFYLNDGTLFYSSVQSIIE</sequence>
<keyword evidence="2" id="KW-1185">Reference proteome</keyword>
<dbReference type="AlphaFoldDB" id="C9ML53"/>
<reference evidence="1 2" key="1">
    <citation type="submission" date="2009-09" db="EMBL/GenBank/DDBJ databases">
        <authorList>
            <person name="Weinstock G."/>
            <person name="Sodergren E."/>
            <person name="Clifton S."/>
            <person name="Fulton L."/>
            <person name="Fulton B."/>
            <person name="Courtney L."/>
            <person name="Fronick C."/>
            <person name="Harrison M."/>
            <person name="Strong C."/>
            <person name="Farmer C."/>
            <person name="Delahaunty K."/>
            <person name="Markovic C."/>
            <person name="Hall O."/>
            <person name="Minx P."/>
            <person name="Tomlinson C."/>
            <person name="Mitreva M."/>
            <person name="Nelson J."/>
            <person name="Hou S."/>
            <person name="Wollam A."/>
            <person name="Pepin K.H."/>
            <person name="Johnson M."/>
            <person name="Bhonagiri V."/>
            <person name="Nash W.E."/>
            <person name="Warren W."/>
            <person name="Chinwalla A."/>
            <person name="Mardis E.R."/>
            <person name="Wilson R.K."/>
        </authorList>
    </citation>
    <scope>NUCLEOTIDE SEQUENCE [LARGE SCALE GENOMIC DNA]</scope>
    <source>
        <strain evidence="1 2">F0319</strain>
    </source>
</reference>
<proteinExistence type="predicted"/>
<dbReference type="STRING" id="649761.HMPREF0973_00328"/>